<dbReference type="PROSITE" id="PS52016">
    <property type="entry name" value="TONB_DEPENDENT_REC_3"/>
    <property type="match status" value="1"/>
</dbReference>
<dbReference type="SMART" id="SM00965">
    <property type="entry name" value="STN"/>
    <property type="match status" value="1"/>
</dbReference>
<keyword evidence="3 7" id="KW-1134">Transmembrane beta strand</keyword>
<evidence type="ECO:0000256" key="6">
    <source>
        <dbReference type="ARBA" id="ARBA00023237"/>
    </source>
</evidence>
<dbReference type="InterPro" id="IPR011662">
    <property type="entry name" value="Secretin/TonB_short_N"/>
</dbReference>
<keyword evidence="4 7" id="KW-0812">Transmembrane</keyword>
<dbReference type="SUPFAM" id="SSF49464">
    <property type="entry name" value="Carboxypeptidase regulatory domain-like"/>
    <property type="match status" value="1"/>
</dbReference>
<dbReference type="InterPro" id="IPR008969">
    <property type="entry name" value="CarboxyPept-like_regulatory"/>
</dbReference>
<dbReference type="Pfam" id="PF07715">
    <property type="entry name" value="Plug"/>
    <property type="match status" value="1"/>
</dbReference>
<dbReference type="Proteomes" id="UP000503144">
    <property type="component" value="Chromosome"/>
</dbReference>
<dbReference type="NCBIfam" id="TIGR04056">
    <property type="entry name" value="OMP_RagA_SusC"/>
    <property type="match status" value="1"/>
</dbReference>
<evidence type="ECO:0000256" key="2">
    <source>
        <dbReference type="ARBA" id="ARBA00022448"/>
    </source>
</evidence>
<reference evidence="10 11" key="2">
    <citation type="submission" date="2020-09" db="EMBL/GenBank/DDBJ databases">
        <authorList>
            <person name="Kittiwongwattana C."/>
        </authorList>
    </citation>
    <scope>NUCLEOTIDE SEQUENCE [LARGE SCALE GENOMIC DNA]</scope>
    <source>
        <strain evidence="10 11">1303</strain>
    </source>
</reference>
<protein>
    <submittedName>
        <fullName evidence="10">SusC/RagA family TonB-linked outer membrane protein</fullName>
    </submittedName>
</protein>
<keyword evidence="8" id="KW-0732">Signal</keyword>
<organism evidence="10 11">
    <name type="scientific">Chitinophaga oryzae</name>
    <dbReference type="NCBI Taxonomy" id="2725414"/>
    <lineage>
        <taxon>Bacteria</taxon>
        <taxon>Pseudomonadati</taxon>
        <taxon>Bacteroidota</taxon>
        <taxon>Chitinophagia</taxon>
        <taxon>Chitinophagales</taxon>
        <taxon>Chitinophagaceae</taxon>
        <taxon>Chitinophaga</taxon>
    </lineage>
</organism>
<feature type="domain" description="Secretin/TonB short N-terminal" evidence="9">
    <location>
        <begin position="45"/>
        <end position="96"/>
    </location>
</feature>
<dbReference type="InterPro" id="IPR039426">
    <property type="entry name" value="TonB-dep_rcpt-like"/>
</dbReference>
<gene>
    <name evidence="10" type="ORF">HF324_14875</name>
</gene>
<accession>A0ABX6LG42</accession>
<dbReference type="InterPro" id="IPR012910">
    <property type="entry name" value="Plug_dom"/>
</dbReference>
<dbReference type="RefSeq" id="WP_168860975.1">
    <property type="nucleotide sequence ID" value="NZ_CP051204.2"/>
</dbReference>
<dbReference type="NCBIfam" id="TIGR04057">
    <property type="entry name" value="SusC_RagA_signa"/>
    <property type="match status" value="1"/>
</dbReference>
<dbReference type="InterPro" id="IPR036942">
    <property type="entry name" value="Beta-barrel_TonB_sf"/>
</dbReference>
<evidence type="ECO:0000256" key="4">
    <source>
        <dbReference type="ARBA" id="ARBA00022692"/>
    </source>
</evidence>
<keyword evidence="5 7" id="KW-0472">Membrane</keyword>
<dbReference type="Pfam" id="PF13715">
    <property type="entry name" value="CarbopepD_reg_2"/>
    <property type="match status" value="1"/>
</dbReference>
<dbReference type="InterPro" id="IPR037066">
    <property type="entry name" value="Plug_dom_sf"/>
</dbReference>
<name>A0ABX6LG42_9BACT</name>
<feature type="chain" id="PRO_5047034255" evidence="8">
    <location>
        <begin position="17"/>
        <end position="1096"/>
    </location>
</feature>
<dbReference type="Gene3D" id="2.60.40.1120">
    <property type="entry name" value="Carboxypeptidase-like, regulatory domain"/>
    <property type="match status" value="1"/>
</dbReference>
<evidence type="ECO:0000256" key="5">
    <source>
        <dbReference type="ARBA" id="ARBA00023136"/>
    </source>
</evidence>
<keyword evidence="6 7" id="KW-0998">Cell outer membrane</keyword>
<keyword evidence="2 7" id="KW-0813">Transport</keyword>
<evidence type="ECO:0000256" key="3">
    <source>
        <dbReference type="ARBA" id="ARBA00022452"/>
    </source>
</evidence>
<evidence type="ECO:0000259" key="9">
    <source>
        <dbReference type="SMART" id="SM00965"/>
    </source>
</evidence>
<dbReference type="EMBL" id="CP051204">
    <property type="protein sequence ID" value="QJB39075.1"/>
    <property type="molecule type" value="Genomic_DNA"/>
</dbReference>
<feature type="signal peptide" evidence="8">
    <location>
        <begin position="1"/>
        <end position="16"/>
    </location>
</feature>
<reference evidence="11" key="1">
    <citation type="submission" date="2020-04" db="EMBL/GenBank/DDBJ databases">
        <authorList>
            <person name="Kittiwongwattana C."/>
        </authorList>
    </citation>
    <scope>NUCLEOTIDE SEQUENCE [LARGE SCALE GENOMIC DNA]</scope>
    <source>
        <strain evidence="11">1303</strain>
    </source>
</reference>
<dbReference type="InterPro" id="IPR023997">
    <property type="entry name" value="TonB-dep_OMP_SusC/RagA_CS"/>
</dbReference>
<proteinExistence type="inferred from homology"/>
<evidence type="ECO:0000256" key="1">
    <source>
        <dbReference type="ARBA" id="ARBA00004571"/>
    </source>
</evidence>
<keyword evidence="11" id="KW-1185">Reference proteome</keyword>
<dbReference type="InterPro" id="IPR023996">
    <property type="entry name" value="TonB-dep_OMP_SusC/RagA"/>
</dbReference>
<evidence type="ECO:0000256" key="8">
    <source>
        <dbReference type="SAM" id="SignalP"/>
    </source>
</evidence>
<evidence type="ECO:0000313" key="11">
    <source>
        <dbReference type="Proteomes" id="UP000503144"/>
    </source>
</evidence>
<dbReference type="Gene3D" id="2.40.170.20">
    <property type="entry name" value="TonB-dependent receptor, beta-barrel domain"/>
    <property type="match status" value="1"/>
</dbReference>
<sequence>MKLIALLFLFNLQVTASVYSQRISLTASNTPLRDVLQSVRKQSGYSFFVESDNLRDSKPVNLNLWDNSVPEALDKIFENQPFTYTIQNNVIVVTRKQGSNLSAADFLTFDSGAPDSTKVVYVQGSVRDDKGQPLVGVSVRVKGSGTGTVTKPDGTYTLKTNAAATLIFSYIGYLSREIKAQQGEIDVVLKQLNTALDQVQVIAYGTTTKRTSTGNIGTVDAETLEKQPVSNPLLALQGRVPGIFIEQTTGLSGGSVNVSIQGVNSIKQGTVPFIVVDGVPFPSSDPSGDLAAGAFPSTLNGINTLTLINPNDIESVTILKDADATAIYGSRAANGAILITTKKGKPGKTLIDINLQSGFGKIPRYLKLLNTKDYITLRKEAKENDNAPITISDYDINGTWDTTKNINWQKELVGGTARYSNLQASISGGTENSHFFISGGYLRETTVFPGDLGDTKVNVHTNINHRSSNQKFTFNISTTYIQDDNRLFNADIMRQAVLLPSNAPDPYNSDGTLNWGKIPGTEAYSFDNPMAYLLRKYTGNTNNLLANSNIGYQILPGLQISASLGYNKIQSAEKSLTPQSSFDPSFPVNIRRNMTANRSQTSWILEPQVKYKKESKYGDIEILIGSSFQQKRSSALTAIASGFIDDAQIENIANATSTMLLPSEITYRYNGLFGRLNYSYGGKYVLTIAGRRDGTTRFGSANRFANFYSMAGAWIFSEEEFLKHGITFLTLGKIKASYGTTGNDQISDFLYLPLYTNVSTPIQYQQAQGLRPVGHSNPYLQWELTKKINIGLDLAFINNRIQFSGNYYFNRSSNQLLSYPLGLLTGFSGVNKNIDAVIQNNGIELSLDATLHKYKNFAWSASVNFTSPQNKLVRFPNLDQTPLAQTYVIGMPLAIAKVYPFLGVNPQTGLYEYQSSDGKATSSPDYTKDRTQIIKLNPQYYGGVSNTITYKSLTLDFLFQFVKKNQSTDRYTFVMQGTSANLSTSVNDRWHKPGDKATYQKASSGQDFNALMAYYSLYSSAAAYEDASYIKLKNISITYTIPSSILKPLKISSATISLLGQNIFTLSNFFGISPESPSITTLPPLRTVTAGIRVTL</sequence>
<dbReference type="Gene3D" id="2.170.130.10">
    <property type="entry name" value="TonB-dependent receptor, plug domain"/>
    <property type="match status" value="1"/>
</dbReference>
<comment type="subcellular location">
    <subcellularLocation>
        <location evidence="1 7">Cell outer membrane</location>
        <topology evidence="1 7">Multi-pass membrane protein</topology>
    </subcellularLocation>
</comment>
<comment type="similarity">
    <text evidence="7">Belongs to the TonB-dependent receptor family.</text>
</comment>
<dbReference type="SUPFAM" id="SSF56935">
    <property type="entry name" value="Porins"/>
    <property type="match status" value="1"/>
</dbReference>
<evidence type="ECO:0000256" key="7">
    <source>
        <dbReference type="PROSITE-ProRule" id="PRU01360"/>
    </source>
</evidence>
<evidence type="ECO:0000313" key="10">
    <source>
        <dbReference type="EMBL" id="QJB39075.1"/>
    </source>
</evidence>